<keyword evidence="7" id="KW-0456">Lyase</keyword>
<evidence type="ECO:0000256" key="1">
    <source>
        <dbReference type="ARBA" id="ARBA00001928"/>
    </source>
</evidence>
<evidence type="ECO:0000256" key="8">
    <source>
        <dbReference type="ARBA" id="ARBA00023270"/>
    </source>
</evidence>
<evidence type="ECO:0000256" key="2">
    <source>
        <dbReference type="ARBA" id="ARBA00022793"/>
    </source>
</evidence>
<proteinExistence type="predicted"/>
<accession>A0A2M7UDB6</accession>
<evidence type="ECO:0000313" key="11">
    <source>
        <dbReference type="Proteomes" id="UP000231688"/>
    </source>
</evidence>
<dbReference type="Pfam" id="PF02675">
    <property type="entry name" value="AdoMet_dc"/>
    <property type="match status" value="1"/>
</dbReference>
<evidence type="ECO:0000256" key="9">
    <source>
        <dbReference type="ARBA" id="ARBA00023317"/>
    </source>
</evidence>
<dbReference type="SUPFAM" id="SSF56276">
    <property type="entry name" value="S-adenosylmethionine decarboxylase"/>
    <property type="match status" value="1"/>
</dbReference>
<dbReference type="Gene3D" id="3.60.90.10">
    <property type="entry name" value="S-adenosylmethionine decarboxylase"/>
    <property type="match status" value="1"/>
</dbReference>
<keyword evidence="4" id="KW-0745">Spermidine biosynthesis</keyword>
<organism evidence="10 11">
    <name type="scientific">Candidatus Portnoybacteria bacterium CG_4_10_14_0_2_um_filter_43_36</name>
    <dbReference type="NCBI Taxonomy" id="1974798"/>
    <lineage>
        <taxon>Bacteria</taxon>
        <taxon>Candidatus Portnoyibacteriota</taxon>
    </lineage>
</organism>
<dbReference type="GO" id="GO:0004014">
    <property type="term" value="F:adenosylmethionine decarboxylase activity"/>
    <property type="evidence" value="ECO:0007669"/>
    <property type="project" value="InterPro"/>
</dbReference>
<evidence type="ECO:0000313" key="10">
    <source>
        <dbReference type="EMBL" id="PIZ69244.1"/>
    </source>
</evidence>
<comment type="caution">
    <text evidence="10">The sequence shown here is derived from an EMBL/GenBank/DDBJ whole genome shotgun (WGS) entry which is preliminary data.</text>
</comment>
<dbReference type="InterPro" id="IPR003826">
    <property type="entry name" value="AdoMetDC_fam_prok"/>
</dbReference>
<keyword evidence="8" id="KW-0704">Schiff base</keyword>
<dbReference type="GO" id="GO:0008295">
    <property type="term" value="P:spermidine biosynthetic process"/>
    <property type="evidence" value="ECO:0007669"/>
    <property type="project" value="UniProtKB-KW"/>
</dbReference>
<reference evidence="11" key="1">
    <citation type="submission" date="2017-09" db="EMBL/GenBank/DDBJ databases">
        <title>Depth-based differentiation of microbial function through sediment-hosted aquifers and enrichment of novel symbionts in the deep terrestrial subsurface.</title>
        <authorList>
            <person name="Probst A.J."/>
            <person name="Ladd B."/>
            <person name="Jarett J.K."/>
            <person name="Geller-Mcgrath D.E."/>
            <person name="Sieber C.M.K."/>
            <person name="Emerson J.B."/>
            <person name="Anantharaman K."/>
            <person name="Thomas B.C."/>
            <person name="Malmstrom R."/>
            <person name="Stieglmeier M."/>
            <person name="Klingl A."/>
            <person name="Woyke T."/>
            <person name="Ryan C.M."/>
            <person name="Banfield J.F."/>
        </authorList>
    </citation>
    <scope>NUCLEOTIDE SEQUENCE [LARGE SCALE GENOMIC DNA]</scope>
</reference>
<name>A0A2M7UDB6_9BACT</name>
<sequence>MNIYTLRQNYRRQNAWGLLASIDLKFCNHNLTQSPKDIRKFVDEICRRIKMKKYGPLYLKKFGESSLEGYSAIQFIKTSSITVHFDDKISDRAFIDIFSCEFFDPFKAKEFSQKYFRAKSARMKILIRR</sequence>
<keyword evidence="9" id="KW-0670">Pyruvate</keyword>
<evidence type="ECO:0000256" key="4">
    <source>
        <dbReference type="ARBA" id="ARBA00023066"/>
    </source>
</evidence>
<gene>
    <name evidence="10" type="ORF">COY10_01775</name>
</gene>
<dbReference type="Proteomes" id="UP000231688">
    <property type="component" value="Unassembled WGS sequence"/>
</dbReference>
<keyword evidence="5" id="KW-0620">Polyamine biosynthesis</keyword>
<evidence type="ECO:0000256" key="7">
    <source>
        <dbReference type="ARBA" id="ARBA00023239"/>
    </source>
</evidence>
<keyword evidence="2" id="KW-0210">Decarboxylase</keyword>
<evidence type="ECO:0000256" key="3">
    <source>
        <dbReference type="ARBA" id="ARBA00022813"/>
    </source>
</evidence>
<evidence type="ECO:0000256" key="5">
    <source>
        <dbReference type="ARBA" id="ARBA00023115"/>
    </source>
</evidence>
<keyword evidence="6" id="KW-0865">Zymogen</keyword>
<evidence type="ECO:0000256" key="6">
    <source>
        <dbReference type="ARBA" id="ARBA00023145"/>
    </source>
</evidence>
<protein>
    <submittedName>
        <fullName evidence="10">S-adenosylmethionine decarboxylase</fullName>
    </submittedName>
</protein>
<dbReference type="AlphaFoldDB" id="A0A2M7UDB6"/>
<dbReference type="EMBL" id="PFOH01000049">
    <property type="protein sequence ID" value="PIZ69244.1"/>
    <property type="molecule type" value="Genomic_DNA"/>
</dbReference>
<keyword evidence="3" id="KW-0068">Autocatalytic cleavage</keyword>
<dbReference type="InterPro" id="IPR016067">
    <property type="entry name" value="S-AdoMet_deCO2ase_core"/>
</dbReference>
<comment type="cofactor">
    <cofactor evidence="1">
        <name>pyruvate</name>
        <dbReference type="ChEBI" id="CHEBI:15361"/>
    </cofactor>
</comment>